<evidence type="ECO:0000256" key="4">
    <source>
        <dbReference type="ARBA" id="ARBA00022833"/>
    </source>
</evidence>
<feature type="signal peptide" evidence="5">
    <location>
        <begin position="1"/>
        <end position="29"/>
    </location>
</feature>
<sequence length="332" mass="35380">MPQLRQLKAIAAAAAISAATLLSATSSLAAAPQIHAQAPGYYRMMLGRFEITALSDGTVKVPLDKLLHGESPEQIRQQLENGFQTPGHAETSINAFLINTGSKLLLVDSGAGDLFGPSAGKLPANIRAAGYRLEDIDAVLLTHVHLDHSGGLTVAGKAVFPNADVYLNQKEEDFWLNPANRAKVAPAQPSGFDQSKGFAQAQASLAPYLAAHRVKAFAAGAELFPGIRAIAAPGHTPGHTFYEAQSQGQRMQFWGDTVHAQVVQFSQPQVNIDFDVDSSGAVKLRRHAFADAAAHGYWVAAAHISFPGIGHVRRDAKAYAWIPANYSEDMGN</sequence>
<gene>
    <name evidence="7" type="ORF">KIF53_04150</name>
</gene>
<dbReference type="GeneID" id="89687011"/>
<dbReference type="InterPro" id="IPR001279">
    <property type="entry name" value="Metallo-B-lactamas"/>
</dbReference>
<evidence type="ECO:0000256" key="3">
    <source>
        <dbReference type="ARBA" id="ARBA00022801"/>
    </source>
</evidence>
<keyword evidence="5" id="KW-0732">Signal</keyword>
<organism evidence="7 8">
    <name type="scientific">Chromobacterium subtsugae</name>
    <dbReference type="NCBI Taxonomy" id="251747"/>
    <lineage>
        <taxon>Bacteria</taxon>
        <taxon>Pseudomonadati</taxon>
        <taxon>Pseudomonadota</taxon>
        <taxon>Betaproteobacteria</taxon>
        <taxon>Neisseriales</taxon>
        <taxon>Chromobacteriaceae</taxon>
        <taxon>Chromobacterium</taxon>
    </lineage>
</organism>
<protein>
    <submittedName>
        <fullName evidence="7">MBL fold metallo-hydrolase</fullName>
    </submittedName>
</protein>
<keyword evidence="8" id="KW-1185">Reference proteome</keyword>
<dbReference type="SUPFAM" id="SSF56281">
    <property type="entry name" value="Metallo-hydrolase/oxidoreductase"/>
    <property type="match status" value="1"/>
</dbReference>
<comment type="caution">
    <text evidence="7">The sequence shown here is derived from an EMBL/GenBank/DDBJ whole genome shotgun (WGS) entry which is preliminary data.</text>
</comment>
<dbReference type="EMBL" id="JAHDTB010000002">
    <property type="protein sequence ID" value="MBW8286813.1"/>
    <property type="molecule type" value="Genomic_DNA"/>
</dbReference>
<accession>A0ABS7FBW6</accession>
<evidence type="ECO:0000256" key="1">
    <source>
        <dbReference type="ARBA" id="ARBA00007749"/>
    </source>
</evidence>
<dbReference type="RefSeq" id="WP_047258329.1">
    <property type="nucleotide sequence ID" value="NZ_CP142381.1"/>
</dbReference>
<dbReference type="Pfam" id="PF00753">
    <property type="entry name" value="Lactamase_B"/>
    <property type="match status" value="1"/>
</dbReference>
<dbReference type="InterPro" id="IPR036866">
    <property type="entry name" value="RibonucZ/Hydroxyglut_hydro"/>
</dbReference>
<name>A0ABS7FBW6_9NEIS</name>
<evidence type="ECO:0000256" key="2">
    <source>
        <dbReference type="ARBA" id="ARBA00022723"/>
    </source>
</evidence>
<keyword evidence="4" id="KW-0862">Zinc</keyword>
<proteinExistence type="inferred from homology"/>
<evidence type="ECO:0000313" key="8">
    <source>
        <dbReference type="Proteomes" id="UP000711178"/>
    </source>
</evidence>
<dbReference type="CDD" id="cd07720">
    <property type="entry name" value="OPHC2-like_MBL-fold"/>
    <property type="match status" value="1"/>
</dbReference>
<evidence type="ECO:0000313" key="7">
    <source>
        <dbReference type="EMBL" id="MBW8286813.1"/>
    </source>
</evidence>
<dbReference type="SMART" id="SM00849">
    <property type="entry name" value="Lactamase_B"/>
    <property type="match status" value="1"/>
</dbReference>
<feature type="domain" description="Metallo-beta-lactamase" evidence="6">
    <location>
        <begin position="92"/>
        <end position="295"/>
    </location>
</feature>
<dbReference type="PANTHER" id="PTHR42978">
    <property type="entry name" value="QUORUM-QUENCHING LACTONASE YTNP-RELATED-RELATED"/>
    <property type="match status" value="1"/>
</dbReference>
<evidence type="ECO:0000259" key="6">
    <source>
        <dbReference type="SMART" id="SM00849"/>
    </source>
</evidence>
<feature type="chain" id="PRO_5047291666" evidence="5">
    <location>
        <begin position="30"/>
        <end position="332"/>
    </location>
</feature>
<reference evidence="7 8" key="1">
    <citation type="submission" date="2021-05" db="EMBL/GenBank/DDBJ databases">
        <title>Draft Whole Genome Sequencing Of Biosensor Chromobacterium violaceum Strain CV026 Reveals A Regulatory RNA In Chromobacterium violaceum Phenotype Regulatory Network.</title>
        <authorList>
            <person name="Hong K.W."/>
            <person name="Chan K.G."/>
            <person name="Chang C.-Y."/>
        </authorList>
    </citation>
    <scope>NUCLEOTIDE SEQUENCE [LARGE SCALE GENOMIC DNA]</scope>
    <source>
        <strain evidence="7 8">ATCC 31532</strain>
    </source>
</reference>
<comment type="similarity">
    <text evidence="1">Belongs to the metallo-beta-lactamase superfamily.</text>
</comment>
<evidence type="ECO:0000256" key="5">
    <source>
        <dbReference type="SAM" id="SignalP"/>
    </source>
</evidence>
<dbReference type="PANTHER" id="PTHR42978:SF6">
    <property type="entry name" value="QUORUM-QUENCHING LACTONASE YTNP-RELATED"/>
    <property type="match status" value="1"/>
</dbReference>
<dbReference type="InterPro" id="IPR051013">
    <property type="entry name" value="MBL_superfamily_lactonases"/>
</dbReference>
<keyword evidence="3" id="KW-0378">Hydrolase</keyword>
<dbReference type="Proteomes" id="UP000711178">
    <property type="component" value="Unassembled WGS sequence"/>
</dbReference>
<dbReference type="Gene3D" id="3.60.15.10">
    <property type="entry name" value="Ribonuclease Z/Hydroxyacylglutathione hydrolase-like"/>
    <property type="match status" value="1"/>
</dbReference>
<keyword evidence="2" id="KW-0479">Metal-binding</keyword>